<organism evidence="1 2">
    <name type="scientific">Eumeta variegata</name>
    <name type="common">Bagworm moth</name>
    <name type="synonym">Eumeta japonica</name>
    <dbReference type="NCBI Taxonomy" id="151549"/>
    <lineage>
        <taxon>Eukaryota</taxon>
        <taxon>Metazoa</taxon>
        <taxon>Ecdysozoa</taxon>
        <taxon>Arthropoda</taxon>
        <taxon>Hexapoda</taxon>
        <taxon>Insecta</taxon>
        <taxon>Pterygota</taxon>
        <taxon>Neoptera</taxon>
        <taxon>Endopterygota</taxon>
        <taxon>Lepidoptera</taxon>
        <taxon>Glossata</taxon>
        <taxon>Ditrysia</taxon>
        <taxon>Tineoidea</taxon>
        <taxon>Psychidae</taxon>
        <taxon>Oiketicinae</taxon>
        <taxon>Eumeta</taxon>
    </lineage>
</organism>
<name>A0A4C1YZ52_EUMVA</name>
<keyword evidence="2" id="KW-1185">Reference proteome</keyword>
<proteinExistence type="predicted"/>
<comment type="caution">
    <text evidence="1">The sequence shown here is derived from an EMBL/GenBank/DDBJ whole genome shotgun (WGS) entry which is preliminary data.</text>
</comment>
<sequence length="153" mass="17980">MAAAAERAGESTIRRRRRCDGRFSVCAAVALRNRSPFSLKILQNPEYVIPYKVSLFCNRCKRLHTTAKPLVKNNIPDHEFKNKIWSTHESCRERLFEYRRSKEKCVGVGNKIKQPIHYLFTVYEVELSHSHRELTDDRLTAVCFKLYFEIINC</sequence>
<reference evidence="1 2" key="1">
    <citation type="journal article" date="2019" name="Commun. Biol.">
        <title>The bagworm genome reveals a unique fibroin gene that provides high tensile strength.</title>
        <authorList>
            <person name="Kono N."/>
            <person name="Nakamura H."/>
            <person name="Ohtoshi R."/>
            <person name="Tomita M."/>
            <person name="Numata K."/>
            <person name="Arakawa K."/>
        </authorList>
    </citation>
    <scope>NUCLEOTIDE SEQUENCE [LARGE SCALE GENOMIC DNA]</scope>
</reference>
<gene>
    <name evidence="1" type="ORF">EVAR_103471_1</name>
</gene>
<evidence type="ECO:0000313" key="2">
    <source>
        <dbReference type="Proteomes" id="UP000299102"/>
    </source>
</evidence>
<evidence type="ECO:0000313" key="1">
    <source>
        <dbReference type="EMBL" id="GBP79889.1"/>
    </source>
</evidence>
<accession>A0A4C1YZ52</accession>
<dbReference type="AlphaFoldDB" id="A0A4C1YZ52"/>
<dbReference type="Proteomes" id="UP000299102">
    <property type="component" value="Unassembled WGS sequence"/>
</dbReference>
<protein>
    <submittedName>
        <fullName evidence="1">Uncharacterized protein</fullName>
    </submittedName>
</protein>
<dbReference type="EMBL" id="BGZK01001436">
    <property type="protein sequence ID" value="GBP79889.1"/>
    <property type="molecule type" value="Genomic_DNA"/>
</dbReference>